<protein>
    <submittedName>
        <fullName evidence="2">Uncharacterized protein</fullName>
    </submittedName>
</protein>
<organism evidence="2 3">
    <name type="scientific">Phytophthora boehmeriae</name>
    <dbReference type="NCBI Taxonomy" id="109152"/>
    <lineage>
        <taxon>Eukaryota</taxon>
        <taxon>Sar</taxon>
        <taxon>Stramenopiles</taxon>
        <taxon>Oomycota</taxon>
        <taxon>Peronosporomycetes</taxon>
        <taxon>Peronosporales</taxon>
        <taxon>Peronosporaceae</taxon>
        <taxon>Phytophthora</taxon>
    </lineage>
</organism>
<proteinExistence type="predicted"/>
<evidence type="ECO:0000313" key="2">
    <source>
        <dbReference type="EMBL" id="KAG7400350.1"/>
    </source>
</evidence>
<feature type="region of interest" description="Disordered" evidence="1">
    <location>
        <begin position="71"/>
        <end position="98"/>
    </location>
</feature>
<accession>A0A8T1XAA1</accession>
<dbReference type="OrthoDB" id="113256at2759"/>
<dbReference type="EMBL" id="JAGDFL010000032">
    <property type="protein sequence ID" value="KAG7400350.1"/>
    <property type="molecule type" value="Genomic_DNA"/>
</dbReference>
<keyword evidence="3" id="KW-1185">Reference proteome</keyword>
<dbReference type="AlphaFoldDB" id="A0A8T1XAA1"/>
<dbReference type="Proteomes" id="UP000693981">
    <property type="component" value="Unassembled WGS sequence"/>
</dbReference>
<gene>
    <name evidence="2" type="ORF">PHYBOEH_006107</name>
</gene>
<feature type="compositionally biased region" description="Basic and acidic residues" evidence="1">
    <location>
        <begin position="80"/>
        <end position="98"/>
    </location>
</feature>
<comment type="caution">
    <text evidence="2">The sequence shown here is derived from an EMBL/GenBank/DDBJ whole genome shotgun (WGS) entry which is preliminary data.</text>
</comment>
<evidence type="ECO:0000256" key="1">
    <source>
        <dbReference type="SAM" id="MobiDB-lite"/>
    </source>
</evidence>
<sequence length="226" mass="25207">MSPRLAENWGASLPPLAPKSVEPANLMASRTALRELKAIRTIQVSRCRKDKVRRYKVEVFSRSALTRASTGSWRRSLSPTRDEELSSQRGDGDSQQRPSVRIEKELWEFVDLRDSLFDTVRSAHSGTYCDFCASAMEVLVLGVDPGGMFFRLLGDARVARKLATFMTDFLDRSLLFPTESGTCCSAYSLSLEAVHEFLFTPTLSVIDEPQSALGQSSRSLPDTFNL</sequence>
<name>A0A8T1XAA1_9STRA</name>
<evidence type="ECO:0000313" key="3">
    <source>
        <dbReference type="Proteomes" id="UP000693981"/>
    </source>
</evidence>
<reference evidence="2" key="1">
    <citation type="submission" date="2021-02" db="EMBL/GenBank/DDBJ databases">
        <authorList>
            <person name="Palmer J.M."/>
        </authorList>
    </citation>
    <scope>NUCLEOTIDE SEQUENCE</scope>
    <source>
        <strain evidence="2">SCRP23</strain>
    </source>
</reference>